<comment type="caution">
    <text evidence="3">The sequence shown here is derived from an EMBL/GenBank/DDBJ whole genome shotgun (WGS) entry which is preliminary data.</text>
</comment>
<keyword evidence="1" id="KW-0472">Membrane</keyword>
<organism evidence="3 4">
    <name type="scientific">Cognatilysobacter xinjiangensis</name>
    <dbReference type="NCBI Taxonomy" id="546892"/>
    <lineage>
        <taxon>Bacteria</taxon>
        <taxon>Pseudomonadati</taxon>
        <taxon>Pseudomonadota</taxon>
        <taxon>Gammaproteobacteria</taxon>
        <taxon>Lysobacterales</taxon>
        <taxon>Lysobacteraceae</taxon>
        <taxon>Cognatilysobacter</taxon>
    </lineage>
</organism>
<keyword evidence="1" id="KW-1133">Transmembrane helix</keyword>
<evidence type="ECO:0000256" key="1">
    <source>
        <dbReference type="SAM" id="Phobius"/>
    </source>
</evidence>
<evidence type="ECO:0008006" key="5">
    <source>
        <dbReference type="Google" id="ProtNLM"/>
    </source>
</evidence>
<gene>
    <name evidence="3" type="ORF">GCM10008101_05040</name>
</gene>
<proteinExistence type="predicted"/>
<sequence>MRRGLAAGTLLALMMVAGAVRADATVEGDPVASNTLEDADFGVVSSQFGLERRVEMYQWRRDDEGGYSTVWNAAPIDSSSFDAPHRNPSRLPVRNRQWWVESATLDGKPLPLAVIRLLGQWQAAKPNFSRLPGKFAERYQPEGDGLASSYNPLAPEIGDVRITWHEFVLPPLAGKVELHEGEWRLSAKAAAAPAVARPAVDIAAAARSPALRLRPWLIAIAIAALAALWFLIRAITGGKF</sequence>
<feature type="chain" id="PRO_5046694931" description="DUF4178 domain-containing protein" evidence="2">
    <location>
        <begin position="23"/>
        <end position="240"/>
    </location>
</feature>
<evidence type="ECO:0000313" key="3">
    <source>
        <dbReference type="EMBL" id="GGZ54695.1"/>
    </source>
</evidence>
<reference evidence="4" key="1">
    <citation type="journal article" date="2019" name="Int. J. Syst. Evol. Microbiol.">
        <title>The Global Catalogue of Microorganisms (GCM) 10K type strain sequencing project: providing services to taxonomists for standard genome sequencing and annotation.</title>
        <authorList>
            <consortium name="The Broad Institute Genomics Platform"/>
            <consortium name="The Broad Institute Genome Sequencing Center for Infectious Disease"/>
            <person name="Wu L."/>
            <person name="Ma J."/>
        </authorList>
    </citation>
    <scope>NUCLEOTIDE SEQUENCE [LARGE SCALE GENOMIC DNA]</scope>
    <source>
        <strain evidence="4">KCTC 22558</strain>
    </source>
</reference>
<evidence type="ECO:0000313" key="4">
    <source>
        <dbReference type="Proteomes" id="UP000643403"/>
    </source>
</evidence>
<name>A0ABQ3BU06_9GAMM</name>
<dbReference type="InterPro" id="IPR012430">
    <property type="entry name" value="TMEM43_fam"/>
</dbReference>
<keyword evidence="4" id="KW-1185">Reference proteome</keyword>
<protein>
    <recommendedName>
        <fullName evidence="5">DUF4178 domain-containing protein</fullName>
    </recommendedName>
</protein>
<keyword evidence="1" id="KW-0812">Transmembrane</keyword>
<accession>A0ABQ3BU06</accession>
<feature type="transmembrane region" description="Helical" evidence="1">
    <location>
        <begin position="216"/>
        <end position="235"/>
    </location>
</feature>
<keyword evidence="2" id="KW-0732">Signal</keyword>
<dbReference type="RefSeq" id="WP_189446751.1">
    <property type="nucleotide sequence ID" value="NZ_BMXY01000001.1"/>
</dbReference>
<dbReference type="Proteomes" id="UP000643403">
    <property type="component" value="Unassembled WGS sequence"/>
</dbReference>
<evidence type="ECO:0000256" key="2">
    <source>
        <dbReference type="SAM" id="SignalP"/>
    </source>
</evidence>
<dbReference type="EMBL" id="BMXY01000001">
    <property type="protein sequence ID" value="GGZ54695.1"/>
    <property type="molecule type" value="Genomic_DNA"/>
</dbReference>
<dbReference type="Pfam" id="PF07787">
    <property type="entry name" value="TMEM43"/>
    <property type="match status" value="1"/>
</dbReference>
<feature type="signal peptide" evidence="2">
    <location>
        <begin position="1"/>
        <end position="22"/>
    </location>
</feature>